<dbReference type="PANTHER" id="PTHR34311">
    <property type="entry name" value="PROTEIN CBG21698-RELATED"/>
    <property type="match status" value="1"/>
</dbReference>
<feature type="signal peptide" evidence="1">
    <location>
        <begin position="1"/>
        <end position="20"/>
    </location>
</feature>
<dbReference type="WBParaSite" id="ACRNAN_Path_1162.g4490.t1">
    <property type="protein sequence ID" value="ACRNAN_Path_1162.g4490.t1"/>
    <property type="gene ID" value="ACRNAN_Path_1162.g4490"/>
</dbReference>
<accession>A0A914BWQ3</accession>
<organism evidence="2 3">
    <name type="scientific">Acrobeloides nanus</name>
    <dbReference type="NCBI Taxonomy" id="290746"/>
    <lineage>
        <taxon>Eukaryota</taxon>
        <taxon>Metazoa</taxon>
        <taxon>Ecdysozoa</taxon>
        <taxon>Nematoda</taxon>
        <taxon>Chromadorea</taxon>
        <taxon>Rhabditida</taxon>
        <taxon>Tylenchina</taxon>
        <taxon>Cephalobomorpha</taxon>
        <taxon>Cephaloboidea</taxon>
        <taxon>Cephalobidae</taxon>
        <taxon>Acrobeloides</taxon>
    </lineage>
</organism>
<dbReference type="AlphaFoldDB" id="A0A914BWQ3"/>
<dbReference type="PANTHER" id="PTHR34311:SF10">
    <property type="entry name" value="NEMATODE SPECIFIC PEPTIDE FAMILY-RELATED"/>
    <property type="match status" value="1"/>
</dbReference>
<protein>
    <submittedName>
        <fullName evidence="3">Uncharacterized protein</fullName>
    </submittedName>
</protein>
<evidence type="ECO:0000256" key="1">
    <source>
        <dbReference type="SAM" id="SignalP"/>
    </source>
</evidence>
<proteinExistence type="predicted"/>
<keyword evidence="2" id="KW-1185">Reference proteome</keyword>
<name>A0A914BWQ3_9BILA</name>
<evidence type="ECO:0000313" key="2">
    <source>
        <dbReference type="Proteomes" id="UP000887540"/>
    </source>
</evidence>
<reference evidence="3" key="1">
    <citation type="submission" date="2022-11" db="UniProtKB">
        <authorList>
            <consortium name="WormBaseParasite"/>
        </authorList>
    </citation>
    <scope>IDENTIFICATION</scope>
</reference>
<feature type="chain" id="PRO_5037869896" evidence="1">
    <location>
        <begin position="21"/>
        <end position="226"/>
    </location>
</feature>
<evidence type="ECO:0000313" key="3">
    <source>
        <dbReference type="WBParaSite" id="ACRNAN_Path_1162.g4490.t1"/>
    </source>
</evidence>
<keyword evidence="1" id="KW-0732">Signal</keyword>
<sequence length="226" mass="25825">MTNKLFLLLVVVGFCLSADAACDPVRLNSCQTEFQTLTGIDLRLNWREVRRRVEDSYGGANDTNFRKVCRGFSEFGMCMRENYYQCMNVPYLVQNVSDTLQDAYQTLAIYLQQHFVCGAGFNVFLKNEACFLNIWSTMRQRLDFCREDYDQLVINNLGNQNGAFCFFGNQMRDCFENVFNTGCQGSIDALWWICEYSRVDVITQFPFCSTAGNRCTLPIVGGGIGK</sequence>
<dbReference type="Proteomes" id="UP000887540">
    <property type="component" value="Unplaced"/>
</dbReference>